<feature type="chain" id="PRO_5037489720" evidence="4">
    <location>
        <begin position="26"/>
        <end position="342"/>
    </location>
</feature>
<evidence type="ECO:0000259" key="5">
    <source>
        <dbReference type="SMART" id="SM00062"/>
    </source>
</evidence>
<evidence type="ECO:0000256" key="3">
    <source>
        <dbReference type="ARBA" id="ARBA00022729"/>
    </source>
</evidence>
<dbReference type="Proteomes" id="UP000700706">
    <property type="component" value="Unassembled WGS sequence"/>
</dbReference>
<feature type="signal peptide" evidence="4">
    <location>
        <begin position="1"/>
        <end position="25"/>
    </location>
</feature>
<keyword evidence="2" id="KW-0813">Transport</keyword>
<dbReference type="PANTHER" id="PTHR30085:SF7">
    <property type="entry name" value="AMINO-ACID ABC TRANSPORTER-BINDING PROTEIN YHDW-RELATED"/>
    <property type="match status" value="1"/>
</dbReference>
<organism evidence="6 7">
    <name type="scientific">Inquilinus limosus</name>
    <dbReference type="NCBI Taxonomy" id="171674"/>
    <lineage>
        <taxon>Bacteria</taxon>
        <taxon>Pseudomonadati</taxon>
        <taxon>Pseudomonadota</taxon>
        <taxon>Alphaproteobacteria</taxon>
        <taxon>Rhodospirillales</taxon>
        <taxon>Rhodospirillaceae</taxon>
        <taxon>Inquilinus</taxon>
    </lineage>
</organism>
<evidence type="ECO:0000256" key="2">
    <source>
        <dbReference type="ARBA" id="ARBA00022448"/>
    </source>
</evidence>
<reference evidence="6" key="1">
    <citation type="submission" date="2020-06" db="EMBL/GenBank/DDBJ databases">
        <title>Stable isotope informed genome-resolved metagenomics uncovers potential trophic interactions in rhizosphere soil.</title>
        <authorList>
            <person name="Starr E.P."/>
            <person name="Shi S."/>
            <person name="Blazewicz S.J."/>
            <person name="Koch B.J."/>
            <person name="Probst A.J."/>
            <person name="Hungate B.A."/>
            <person name="Pett-Ridge J."/>
            <person name="Firestone M.K."/>
            <person name="Banfield J.F."/>
        </authorList>
    </citation>
    <scope>NUCLEOTIDE SEQUENCE</scope>
    <source>
        <strain evidence="6">YM_69_17</strain>
    </source>
</reference>
<sequence length="342" mass="36479">MQLRHLLAACGAVAAAFGFAASAQAGATLDAIKQRGFVECGVNTGLAGFALPDSQGRWTGFDVDTCRAMAAAVFGDAQKVKFTPLTSETRFTALQSGQIDLLIRAATWTLTRNTKLGVDFTATYFYDGQGFLVPKSLGISSAKELNGATICILPGSTSELNLTDWARANGITFTPVVIEKLEDVEAAFFAGRCDAYTSDASGLAGSRAAKAPKPDDYVILPEIISKEPLSIAVRQGDDQWANVTRWVFSAMVQAEESGVTSQNIDSFADTKDPTLQRLLGKTPGMGEALGLPESWAHDAIKQVGNYGELYERNLGQKTPLGLPRGENALWSQGGLQYALPIR</sequence>
<dbReference type="AlphaFoldDB" id="A0A952KMS3"/>
<evidence type="ECO:0000256" key="1">
    <source>
        <dbReference type="ARBA" id="ARBA00010333"/>
    </source>
</evidence>
<dbReference type="CDD" id="cd13692">
    <property type="entry name" value="PBP2_BztA"/>
    <property type="match status" value="1"/>
</dbReference>
<dbReference type="GO" id="GO:0006865">
    <property type="term" value="P:amino acid transport"/>
    <property type="evidence" value="ECO:0007669"/>
    <property type="project" value="TreeGrafter"/>
</dbReference>
<keyword evidence="3 4" id="KW-0732">Signal</keyword>
<comment type="caution">
    <text evidence="6">The sequence shown here is derived from an EMBL/GenBank/DDBJ whole genome shotgun (WGS) entry which is preliminary data.</text>
</comment>
<name>A0A952KMS3_9PROT</name>
<evidence type="ECO:0000313" key="7">
    <source>
        <dbReference type="Proteomes" id="UP000700706"/>
    </source>
</evidence>
<gene>
    <name evidence="6" type="ORF">JF625_22570</name>
</gene>
<dbReference type="EMBL" id="JAEKLZ010000322">
    <property type="protein sequence ID" value="MBW8727914.1"/>
    <property type="molecule type" value="Genomic_DNA"/>
</dbReference>
<feature type="domain" description="Solute-binding protein family 3/N-terminal" evidence="5">
    <location>
        <begin position="37"/>
        <end position="265"/>
    </location>
</feature>
<evidence type="ECO:0000313" key="6">
    <source>
        <dbReference type="EMBL" id="MBW8727914.1"/>
    </source>
</evidence>
<dbReference type="InterPro" id="IPR001638">
    <property type="entry name" value="Solute-binding_3/MltF_N"/>
</dbReference>
<dbReference type="Pfam" id="PF00497">
    <property type="entry name" value="SBP_bac_3"/>
    <property type="match status" value="1"/>
</dbReference>
<dbReference type="InterPro" id="IPR051455">
    <property type="entry name" value="Bact_solute-bind_prot3"/>
</dbReference>
<comment type="similarity">
    <text evidence="1">Belongs to the bacterial solute-binding protein 3 family.</text>
</comment>
<accession>A0A952KMS3</accession>
<dbReference type="SUPFAM" id="SSF53850">
    <property type="entry name" value="Periplasmic binding protein-like II"/>
    <property type="match status" value="1"/>
</dbReference>
<dbReference type="Gene3D" id="3.40.190.10">
    <property type="entry name" value="Periplasmic binding protein-like II"/>
    <property type="match status" value="2"/>
</dbReference>
<evidence type="ECO:0000256" key="4">
    <source>
        <dbReference type="SAM" id="SignalP"/>
    </source>
</evidence>
<proteinExistence type="inferred from homology"/>
<dbReference type="PANTHER" id="PTHR30085">
    <property type="entry name" value="AMINO ACID ABC TRANSPORTER PERMEASE"/>
    <property type="match status" value="1"/>
</dbReference>
<dbReference type="SMART" id="SM00062">
    <property type="entry name" value="PBPb"/>
    <property type="match status" value="1"/>
</dbReference>
<protein>
    <submittedName>
        <fullName evidence="6">Amino acid ABC transporter substrate-binding protein</fullName>
    </submittedName>
</protein>